<evidence type="ECO:0000313" key="10">
    <source>
        <dbReference type="Proteomes" id="UP001329430"/>
    </source>
</evidence>
<dbReference type="Pfam" id="PF00732">
    <property type="entry name" value="GMC_oxred_N"/>
    <property type="match status" value="1"/>
</dbReference>
<dbReference type="SUPFAM" id="SSF51905">
    <property type="entry name" value="FAD/NAD(P)-binding domain"/>
    <property type="match status" value="1"/>
</dbReference>
<gene>
    <name evidence="9" type="ORF">RI129_012859</name>
</gene>
<feature type="binding site" evidence="5">
    <location>
        <position position="576"/>
    </location>
    <ligand>
        <name>FAD</name>
        <dbReference type="ChEBI" id="CHEBI:57692"/>
    </ligand>
</feature>
<dbReference type="EMBL" id="JAVRBK010000010">
    <property type="protein sequence ID" value="KAK5638564.1"/>
    <property type="molecule type" value="Genomic_DNA"/>
</dbReference>
<dbReference type="PANTHER" id="PTHR11552">
    <property type="entry name" value="GLUCOSE-METHANOL-CHOLINE GMC OXIDOREDUCTASE"/>
    <property type="match status" value="1"/>
</dbReference>
<evidence type="ECO:0000256" key="1">
    <source>
        <dbReference type="ARBA" id="ARBA00001974"/>
    </source>
</evidence>
<proteinExistence type="inferred from homology"/>
<dbReference type="GO" id="GO:0050660">
    <property type="term" value="F:flavin adenine dinucleotide binding"/>
    <property type="evidence" value="ECO:0007669"/>
    <property type="project" value="InterPro"/>
</dbReference>
<comment type="similarity">
    <text evidence="2 6">Belongs to the GMC oxidoreductase family.</text>
</comment>
<keyword evidence="3 6" id="KW-0285">Flavoprotein</keyword>
<dbReference type="PIRSF" id="PIRSF000137">
    <property type="entry name" value="Alcohol_oxidase"/>
    <property type="match status" value="1"/>
</dbReference>
<keyword evidence="4 5" id="KW-0274">FAD</keyword>
<dbReference type="PROSITE" id="PS00624">
    <property type="entry name" value="GMC_OXRED_2"/>
    <property type="match status" value="1"/>
</dbReference>
<dbReference type="InterPro" id="IPR000172">
    <property type="entry name" value="GMC_OxRdtase_N"/>
</dbReference>
<evidence type="ECO:0000256" key="3">
    <source>
        <dbReference type="ARBA" id="ARBA00022630"/>
    </source>
</evidence>
<dbReference type="SUPFAM" id="SSF54373">
    <property type="entry name" value="FAD-linked reductases, C-terminal domain"/>
    <property type="match status" value="1"/>
</dbReference>
<comment type="caution">
    <text evidence="9">The sequence shown here is derived from an EMBL/GenBank/DDBJ whole genome shotgun (WGS) entry which is preliminary data.</text>
</comment>
<dbReference type="AlphaFoldDB" id="A0AAN7V751"/>
<organism evidence="9 10">
    <name type="scientific">Pyrocoelia pectoralis</name>
    <dbReference type="NCBI Taxonomy" id="417401"/>
    <lineage>
        <taxon>Eukaryota</taxon>
        <taxon>Metazoa</taxon>
        <taxon>Ecdysozoa</taxon>
        <taxon>Arthropoda</taxon>
        <taxon>Hexapoda</taxon>
        <taxon>Insecta</taxon>
        <taxon>Pterygota</taxon>
        <taxon>Neoptera</taxon>
        <taxon>Endopterygota</taxon>
        <taxon>Coleoptera</taxon>
        <taxon>Polyphaga</taxon>
        <taxon>Elateriformia</taxon>
        <taxon>Elateroidea</taxon>
        <taxon>Lampyridae</taxon>
        <taxon>Lampyrinae</taxon>
        <taxon>Pyrocoelia</taxon>
    </lineage>
</organism>
<dbReference type="InterPro" id="IPR012132">
    <property type="entry name" value="GMC_OxRdtase"/>
</dbReference>
<evidence type="ECO:0000256" key="2">
    <source>
        <dbReference type="ARBA" id="ARBA00010790"/>
    </source>
</evidence>
<sequence>MDEEIINSCPAALLGTSSSLFLNLINALLIARCRFSPSAQYPTDYGSKLRDGDRFDFIVVGAGSAGSVVASRLSENPKWKVLLLEAGSYPSSDSEVPSLAYHLQSSKEDWQYKSEPSANLRLKKRQRAPRGKGLGGSSLINYIVYSRGNRYDYDGWSKAGNVGWDYDSVTQYFRKHENVHGTDENRYGRGGELNITKYEEKEPVMVKMIDAYKEMGYSHDYSEEKPLGSFSGMFSVWEGKRQNTAKAFLGEKVKNRSNLFVALNAQVSKLLVDSDSIKGVEVRLNDILLKIYAEKEVILSAGSVNSPQILMNSGIGPKTHLEDLGIKVVKDLKVGENLQDHIGLFALYYTVDKSATKLDFRVNQVDMVYEYFMHSKGLLADLISTFVAFVNPKNDSNVHSLQIYTWLQPRYFFNDPSAEVAMDAFELHQNIRHTLKEASQNSHILQFPIILSFPKSRGRILLNSNDSFDAPLIFPNYLSNEEDVSKLKDGIRFMQTLMKTKAMEAYNPKFLRYFLDDCKDFIFDTDEYWDCMIRNLVRTDYHLVGTCKMGPKSDSDAVVDPRLRVYGLKGVRVIDGSIIPTILSANTNGPIMMIGEKGSDMIKEDWAKKIDEL</sequence>
<dbReference type="PANTHER" id="PTHR11552:SF147">
    <property type="entry name" value="CHOLINE DEHYDROGENASE, MITOCHONDRIAL"/>
    <property type="match status" value="1"/>
</dbReference>
<evidence type="ECO:0000256" key="6">
    <source>
        <dbReference type="RuleBase" id="RU003968"/>
    </source>
</evidence>
<reference evidence="9 10" key="1">
    <citation type="journal article" date="2024" name="Insects">
        <title>An Improved Chromosome-Level Genome Assembly of the Firefly Pyrocoelia pectoralis.</title>
        <authorList>
            <person name="Fu X."/>
            <person name="Meyer-Rochow V.B."/>
            <person name="Ballantyne L."/>
            <person name="Zhu X."/>
        </authorList>
    </citation>
    <scope>NUCLEOTIDE SEQUENCE [LARGE SCALE GENOMIC DNA]</scope>
    <source>
        <strain evidence="9">XCY_ONT2</strain>
    </source>
</reference>
<protein>
    <recommendedName>
        <fullName evidence="7 8">Glucose-methanol-choline oxidoreductase N-terminal domain-containing protein</fullName>
    </recommendedName>
</protein>
<feature type="domain" description="Glucose-methanol-choline oxidoreductase N-terminal" evidence="7">
    <location>
        <begin position="131"/>
        <end position="154"/>
    </location>
</feature>
<dbReference type="InterPro" id="IPR036188">
    <property type="entry name" value="FAD/NAD-bd_sf"/>
</dbReference>
<dbReference type="Gene3D" id="3.30.560.10">
    <property type="entry name" value="Glucose Oxidase, domain 3"/>
    <property type="match status" value="1"/>
</dbReference>
<evidence type="ECO:0000256" key="4">
    <source>
        <dbReference type="ARBA" id="ARBA00022827"/>
    </source>
</evidence>
<feature type="binding site" evidence="5">
    <location>
        <position position="267"/>
    </location>
    <ligand>
        <name>FAD</name>
        <dbReference type="ChEBI" id="CHEBI:57692"/>
    </ligand>
</feature>
<dbReference type="Gene3D" id="3.50.50.60">
    <property type="entry name" value="FAD/NAD(P)-binding domain"/>
    <property type="match status" value="1"/>
</dbReference>
<evidence type="ECO:0000256" key="5">
    <source>
        <dbReference type="PIRSR" id="PIRSR000137-2"/>
    </source>
</evidence>
<keyword evidence="10" id="KW-1185">Reference proteome</keyword>
<dbReference type="GO" id="GO:0016614">
    <property type="term" value="F:oxidoreductase activity, acting on CH-OH group of donors"/>
    <property type="evidence" value="ECO:0007669"/>
    <property type="project" value="InterPro"/>
</dbReference>
<dbReference type="InterPro" id="IPR007867">
    <property type="entry name" value="GMC_OxRtase_C"/>
</dbReference>
<evidence type="ECO:0000259" key="7">
    <source>
        <dbReference type="PROSITE" id="PS00623"/>
    </source>
</evidence>
<dbReference type="PROSITE" id="PS00623">
    <property type="entry name" value="GMC_OXRED_1"/>
    <property type="match status" value="1"/>
</dbReference>
<feature type="domain" description="Glucose-methanol-choline oxidoreductase N-terminal" evidence="8">
    <location>
        <begin position="302"/>
        <end position="316"/>
    </location>
</feature>
<dbReference type="Proteomes" id="UP001329430">
    <property type="component" value="Chromosome 10"/>
</dbReference>
<name>A0AAN7V751_9COLE</name>
<feature type="binding site" evidence="5">
    <location>
        <begin position="141"/>
        <end position="144"/>
    </location>
    <ligand>
        <name>FAD</name>
        <dbReference type="ChEBI" id="CHEBI:57692"/>
    </ligand>
</feature>
<comment type="cofactor">
    <cofactor evidence="1 5">
        <name>FAD</name>
        <dbReference type="ChEBI" id="CHEBI:57692"/>
    </cofactor>
</comment>
<accession>A0AAN7V751</accession>
<dbReference type="Pfam" id="PF05199">
    <property type="entry name" value="GMC_oxred_C"/>
    <property type="match status" value="1"/>
</dbReference>
<evidence type="ECO:0000259" key="8">
    <source>
        <dbReference type="PROSITE" id="PS00624"/>
    </source>
</evidence>
<evidence type="ECO:0000313" key="9">
    <source>
        <dbReference type="EMBL" id="KAK5638564.1"/>
    </source>
</evidence>